<evidence type="ECO:0000313" key="2">
    <source>
        <dbReference type="Proteomes" id="UP000054776"/>
    </source>
</evidence>
<protein>
    <submittedName>
        <fullName evidence="1">Uncharacterized protein</fullName>
    </submittedName>
</protein>
<organism evidence="1 2">
    <name type="scientific">Trichinella spiralis</name>
    <name type="common">Trichina worm</name>
    <dbReference type="NCBI Taxonomy" id="6334"/>
    <lineage>
        <taxon>Eukaryota</taxon>
        <taxon>Metazoa</taxon>
        <taxon>Ecdysozoa</taxon>
        <taxon>Nematoda</taxon>
        <taxon>Enoplea</taxon>
        <taxon>Dorylaimia</taxon>
        <taxon>Trichinellida</taxon>
        <taxon>Trichinellidae</taxon>
        <taxon>Trichinella</taxon>
    </lineage>
</organism>
<name>A0A0V0YVV1_TRISP</name>
<dbReference type="EMBL" id="JYDH01004741">
    <property type="protein sequence ID" value="KRY03914.1"/>
    <property type="molecule type" value="Genomic_DNA"/>
</dbReference>
<dbReference type="AlphaFoldDB" id="A0A0V0YVV1"/>
<accession>A0A0V0YVV1</accession>
<dbReference type="InParanoid" id="A0A0V0YVV1"/>
<keyword evidence="2" id="KW-1185">Reference proteome</keyword>
<sequence length="37" mass="4503">MVEFWCRKRILHYSEVFDETALSCAIFFLFRDGLKCK</sequence>
<gene>
    <name evidence="1" type="ORF">T01_1592</name>
</gene>
<comment type="caution">
    <text evidence="1">The sequence shown here is derived from an EMBL/GenBank/DDBJ whole genome shotgun (WGS) entry which is preliminary data.</text>
</comment>
<evidence type="ECO:0000313" key="1">
    <source>
        <dbReference type="EMBL" id="KRY03914.1"/>
    </source>
</evidence>
<proteinExistence type="predicted"/>
<reference evidence="1 2" key="1">
    <citation type="submission" date="2015-01" db="EMBL/GenBank/DDBJ databases">
        <title>Evolution of Trichinella species and genotypes.</title>
        <authorList>
            <person name="Korhonen P.K."/>
            <person name="Edoardo P."/>
            <person name="Giuseppe L.R."/>
            <person name="Gasser R.B."/>
        </authorList>
    </citation>
    <scope>NUCLEOTIDE SEQUENCE [LARGE SCALE GENOMIC DNA]</scope>
    <source>
        <strain evidence="1">ISS3</strain>
    </source>
</reference>
<dbReference type="Proteomes" id="UP000054776">
    <property type="component" value="Unassembled WGS sequence"/>
</dbReference>